<dbReference type="EMBL" id="QOCW01000015">
    <property type="protein sequence ID" value="RBW68856.1"/>
    <property type="molecule type" value="Genomic_DNA"/>
</dbReference>
<dbReference type="OrthoDB" id="2455520at2"/>
<dbReference type="Proteomes" id="UP000253314">
    <property type="component" value="Unassembled WGS sequence"/>
</dbReference>
<organism evidence="1 2">
    <name type="scientific">Bacillus taeanensis</name>
    <dbReference type="NCBI Taxonomy" id="273032"/>
    <lineage>
        <taxon>Bacteria</taxon>
        <taxon>Bacillati</taxon>
        <taxon>Bacillota</taxon>
        <taxon>Bacilli</taxon>
        <taxon>Bacillales</taxon>
        <taxon>Bacillaceae</taxon>
        <taxon>Bacillus</taxon>
    </lineage>
</organism>
<name>A0A366XT63_9BACI</name>
<dbReference type="RefSeq" id="WP_113806710.1">
    <property type="nucleotide sequence ID" value="NZ_QOCW01000015.1"/>
</dbReference>
<proteinExistence type="predicted"/>
<accession>A0A366XT63</accession>
<evidence type="ECO:0000313" key="2">
    <source>
        <dbReference type="Proteomes" id="UP000253314"/>
    </source>
</evidence>
<keyword evidence="2" id="KW-1185">Reference proteome</keyword>
<comment type="caution">
    <text evidence="1">The sequence shown here is derived from an EMBL/GenBank/DDBJ whole genome shotgun (WGS) entry which is preliminary data.</text>
</comment>
<sequence length="94" mass="11170">MKVEGNTTAMLERSYMKEERGVIYTALEELDFHWSERDVRIFDALWREGKSLIAIAEYFNRDLDETALLLMDRARLKTINQRKNGIWKSEGEKK</sequence>
<gene>
    <name evidence="1" type="ORF">DS031_14045</name>
</gene>
<reference evidence="1 2" key="1">
    <citation type="submission" date="2018-07" db="EMBL/GenBank/DDBJ databases">
        <title>Lottiidibacillus patelloidae gen. nov., sp. nov., isolated from the intestinal tract of a marine limpet and the reclassification of B. taeanensis BH030017T, B. algicola KMM 3737T and B. hwajinpoensis SW-72T as genus Lottiidibacillus.</title>
        <authorList>
            <person name="Liu R."/>
            <person name="Huang Z."/>
        </authorList>
    </citation>
    <scope>NUCLEOTIDE SEQUENCE [LARGE SCALE GENOMIC DNA]</scope>
    <source>
        <strain evidence="1 2">BH030017</strain>
    </source>
</reference>
<protein>
    <submittedName>
        <fullName evidence="1">Helix-turn-helix domain-containing protein</fullName>
    </submittedName>
</protein>
<dbReference type="AlphaFoldDB" id="A0A366XT63"/>
<evidence type="ECO:0000313" key="1">
    <source>
        <dbReference type="EMBL" id="RBW68856.1"/>
    </source>
</evidence>